<evidence type="ECO:0000313" key="2">
    <source>
        <dbReference type="Proteomes" id="UP000238007"/>
    </source>
</evidence>
<sequence>MLDFTKKPRRSRGGFSFFFGVGIAFAAMLAVIFAMGQASAQAAPHGPAPIYPITVSTLDGTPVSSGAGTF</sequence>
<dbReference type="EMBL" id="PVTP01000001">
    <property type="protein sequence ID" value="PRY80288.1"/>
    <property type="molecule type" value="Genomic_DNA"/>
</dbReference>
<dbReference type="Proteomes" id="UP000238007">
    <property type="component" value="Unassembled WGS sequence"/>
</dbReference>
<evidence type="ECO:0000313" key="1">
    <source>
        <dbReference type="EMBL" id="PRY80288.1"/>
    </source>
</evidence>
<dbReference type="RefSeq" id="WP_106353707.1">
    <property type="nucleotide sequence ID" value="NZ_PVTP01000001.1"/>
</dbReference>
<dbReference type="AlphaFoldDB" id="A0A2T0W488"/>
<keyword evidence="2" id="KW-1185">Reference proteome</keyword>
<reference evidence="1 2" key="1">
    <citation type="submission" date="2018-03" db="EMBL/GenBank/DDBJ databases">
        <title>Genomic Encyclopedia of Archaeal and Bacterial Type Strains, Phase II (KMG-II): from individual species to whole genera.</title>
        <authorList>
            <person name="Goeker M."/>
        </authorList>
    </citation>
    <scope>NUCLEOTIDE SEQUENCE [LARGE SCALE GENOMIC DNA]</scope>
    <source>
        <strain evidence="1 2">DSM 101533</strain>
    </source>
</reference>
<comment type="caution">
    <text evidence="1">The sequence shown here is derived from an EMBL/GenBank/DDBJ whole genome shotgun (WGS) entry which is preliminary data.</text>
</comment>
<organism evidence="1 2">
    <name type="scientific">Yoonia maritima</name>
    <dbReference type="NCBI Taxonomy" id="1435347"/>
    <lineage>
        <taxon>Bacteria</taxon>
        <taxon>Pseudomonadati</taxon>
        <taxon>Pseudomonadota</taxon>
        <taxon>Alphaproteobacteria</taxon>
        <taxon>Rhodobacterales</taxon>
        <taxon>Paracoccaceae</taxon>
        <taxon>Yoonia</taxon>
    </lineage>
</organism>
<name>A0A2T0W488_9RHOB</name>
<proteinExistence type="predicted"/>
<dbReference type="OrthoDB" id="7872433at2"/>
<accession>A0A2T0W488</accession>
<protein>
    <submittedName>
        <fullName evidence="1">Uncharacterized protein</fullName>
    </submittedName>
</protein>
<gene>
    <name evidence="1" type="ORF">CLV80_101139</name>
</gene>